<evidence type="ECO:0000256" key="4">
    <source>
        <dbReference type="ARBA" id="ARBA00047199"/>
    </source>
</evidence>
<dbReference type="InterPro" id="IPR044639">
    <property type="entry name" value="CGS1/2"/>
</dbReference>
<name>A0A6B1DT96_9CHLR</name>
<dbReference type="AlphaFoldDB" id="A0A6B1DT96"/>
<dbReference type="Gene3D" id="3.40.640.10">
    <property type="entry name" value="Type I PLP-dependent aspartate aminotransferase-like (Major domain)"/>
    <property type="match status" value="1"/>
</dbReference>
<dbReference type="InterPro" id="IPR015422">
    <property type="entry name" value="PyrdxlP-dep_Trfase_small"/>
</dbReference>
<dbReference type="GO" id="GO:0018826">
    <property type="term" value="F:methionine gamma-lyase activity"/>
    <property type="evidence" value="ECO:0007669"/>
    <property type="project" value="UniProtKB-EC"/>
</dbReference>
<proteinExistence type="inferred from homology"/>
<comment type="similarity">
    <text evidence="8">Belongs to the trans-sulfuration enzymes family.</text>
</comment>
<protein>
    <recommendedName>
        <fullName evidence="3">homocysteine desulfhydrase</fullName>
        <ecNumber evidence="3">4.4.1.2</ecNumber>
    </recommendedName>
    <alternativeName>
        <fullName evidence="4">Homocysteine desulfhydrase</fullName>
    </alternativeName>
</protein>
<dbReference type="GO" id="GO:0030170">
    <property type="term" value="F:pyridoxal phosphate binding"/>
    <property type="evidence" value="ECO:0007669"/>
    <property type="project" value="InterPro"/>
</dbReference>
<feature type="modified residue" description="N6-(pyridoxal phosphate)lysine" evidence="7">
    <location>
        <position position="226"/>
    </location>
</feature>
<evidence type="ECO:0000256" key="5">
    <source>
        <dbReference type="ARBA" id="ARBA00048780"/>
    </source>
</evidence>
<dbReference type="InterPro" id="IPR000277">
    <property type="entry name" value="Cys/Met-Metab_PyrdxlP-dep_enz"/>
</dbReference>
<organism evidence="10">
    <name type="scientific">Caldilineaceae bacterium SB0662_bin_9</name>
    <dbReference type="NCBI Taxonomy" id="2605258"/>
    <lineage>
        <taxon>Bacteria</taxon>
        <taxon>Bacillati</taxon>
        <taxon>Chloroflexota</taxon>
        <taxon>Caldilineae</taxon>
        <taxon>Caldilineales</taxon>
        <taxon>Caldilineaceae</taxon>
    </lineage>
</organism>
<dbReference type="PANTHER" id="PTHR43379:SF1">
    <property type="entry name" value="CYSTATHIONINE GAMMA-SYNTHASE 1, CHLOROPLASTIC-RELATED"/>
    <property type="match status" value="1"/>
</dbReference>
<evidence type="ECO:0000256" key="2">
    <source>
        <dbReference type="ARBA" id="ARBA00022898"/>
    </source>
</evidence>
<dbReference type="PANTHER" id="PTHR43379">
    <property type="entry name" value="CYSTATHIONINE GAMMA-SYNTHASE"/>
    <property type="match status" value="1"/>
</dbReference>
<dbReference type="SUPFAM" id="SSF53383">
    <property type="entry name" value="PLP-dependent transferases"/>
    <property type="match status" value="1"/>
</dbReference>
<dbReference type="FunFam" id="3.40.640.10:FF:000046">
    <property type="entry name" value="Cystathionine gamma-lyase"/>
    <property type="match status" value="1"/>
</dbReference>
<evidence type="ECO:0000313" key="10">
    <source>
        <dbReference type="EMBL" id="MYD90488.1"/>
    </source>
</evidence>
<reference evidence="10" key="1">
    <citation type="submission" date="2019-09" db="EMBL/GenBank/DDBJ databases">
        <title>Characterisation of the sponge microbiome using genome-centric metagenomics.</title>
        <authorList>
            <person name="Engelberts J.P."/>
            <person name="Robbins S.J."/>
            <person name="De Goeij J.M."/>
            <person name="Aranda M."/>
            <person name="Bell S.C."/>
            <person name="Webster N.S."/>
        </authorList>
    </citation>
    <scope>NUCLEOTIDE SEQUENCE</scope>
    <source>
        <strain evidence="10">SB0662_bin_9</strain>
    </source>
</reference>
<dbReference type="EMBL" id="VXPY01000063">
    <property type="protein sequence ID" value="MYD90488.1"/>
    <property type="molecule type" value="Genomic_DNA"/>
</dbReference>
<dbReference type="InterPro" id="IPR015421">
    <property type="entry name" value="PyrdxlP-dep_Trfase_major"/>
</dbReference>
<evidence type="ECO:0000256" key="6">
    <source>
        <dbReference type="ARBA" id="ARBA00052699"/>
    </source>
</evidence>
<evidence type="ECO:0000256" key="7">
    <source>
        <dbReference type="PIRSR" id="PIRSR001434-2"/>
    </source>
</evidence>
<dbReference type="CDD" id="cd00614">
    <property type="entry name" value="CGS_like"/>
    <property type="match status" value="1"/>
</dbReference>
<dbReference type="GO" id="GO:0009086">
    <property type="term" value="P:methionine biosynthetic process"/>
    <property type="evidence" value="ECO:0007669"/>
    <property type="project" value="InterPro"/>
</dbReference>
<dbReference type="Gene3D" id="3.90.1150.10">
    <property type="entry name" value="Aspartate Aminotransferase, domain 1"/>
    <property type="match status" value="1"/>
</dbReference>
<dbReference type="PIRSF" id="PIRSF001434">
    <property type="entry name" value="CGS"/>
    <property type="match status" value="1"/>
</dbReference>
<comment type="catalytic activity">
    <reaction evidence="5">
        <text>L-homocysteine + H2O = 2-oxobutanoate + hydrogen sulfide + NH4(+) + H(+)</text>
        <dbReference type="Rhea" id="RHEA:14501"/>
        <dbReference type="ChEBI" id="CHEBI:15377"/>
        <dbReference type="ChEBI" id="CHEBI:15378"/>
        <dbReference type="ChEBI" id="CHEBI:16763"/>
        <dbReference type="ChEBI" id="CHEBI:28938"/>
        <dbReference type="ChEBI" id="CHEBI:29919"/>
        <dbReference type="ChEBI" id="CHEBI:58199"/>
        <dbReference type="EC" id="4.4.1.2"/>
    </reaction>
    <physiologicalReaction direction="left-to-right" evidence="5">
        <dbReference type="Rhea" id="RHEA:14502"/>
    </physiologicalReaction>
</comment>
<dbReference type="EC" id="4.4.1.2" evidence="3"/>
<keyword evidence="10" id="KW-0808">Transferase</keyword>
<accession>A0A6B1DT96</accession>
<keyword evidence="2 7" id="KW-0663">Pyridoxal phosphate</keyword>
<evidence type="ECO:0000256" key="1">
    <source>
        <dbReference type="ARBA" id="ARBA00001933"/>
    </source>
</evidence>
<comment type="catalytic activity">
    <reaction evidence="6">
        <text>L-methionine + H2O = methanethiol + 2-oxobutanoate + NH4(+)</text>
        <dbReference type="Rhea" id="RHEA:23800"/>
        <dbReference type="ChEBI" id="CHEBI:15377"/>
        <dbReference type="ChEBI" id="CHEBI:16007"/>
        <dbReference type="ChEBI" id="CHEBI:16763"/>
        <dbReference type="ChEBI" id="CHEBI:28938"/>
        <dbReference type="ChEBI" id="CHEBI:57844"/>
        <dbReference type="EC" id="4.4.1.11"/>
    </reaction>
    <physiologicalReaction direction="left-to-right" evidence="6">
        <dbReference type="Rhea" id="RHEA:23801"/>
    </physiologicalReaction>
</comment>
<sequence length="409" mass="44050">MPTVTSQHSSAPGPGPSTRSVHGGEPRRRSSLSVTEPIVTGVMFPFASTAEMAKFVEERHRAGSERPDYARNTNPTRRAAECKLTNLEAAGTDLDVDTILTSSGMAAVNGLLLYVLKAGDHLVLSDSLYRVTCQFACELLTRFGVEVSLVETGCPDALEHAVRSDTAAILVESPSNPFNYCTDLEHLARIGRRCGAVTIVDSTFATPYNCKPLVHGIDFVIHSVTKYLAGHNDLMAGSITGDLWEIAGLRGVQTQLGCVLDSHTAYSIIRGLKTFGLRMARHNANAQALAEMLECHPKVGRVWYAGLESHPQHLTAIRFMEGFGGVVSFDLGDHETAAAVNDRLQLAMLGGSLGATETLVHQPWLLSHFDQTATERKAIGIGKGLIRVACGIEDTDDLLADFRQALEAA</sequence>
<evidence type="ECO:0000256" key="3">
    <source>
        <dbReference type="ARBA" id="ARBA00047175"/>
    </source>
</evidence>
<dbReference type="Pfam" id="PF01053">
    <property type="entry name" value="Cys_Met_Meta_PP"/>
    <property type="match status" value="1"/>
</dbReference>
<dbReference type="InterPro" id="IPR015424">
    <property type="entry name" value="PyrdxlP-dep_Trfase"/>
</dbReference>
<feature type="region of interest" description="Disordered" evidence="9">
    <location>
        <begin position="1"/>
        <end position="34"/>
    </location>
</feature>
<comment type="caution">
    <text evidence="10">The sequence shown here is derived from an EMBL/GenBank/DDBJ whole genome shotgun (WGS) entry which is preliminary data.</text>
</comment>
<gene>
    <name evidence="10" type="ORF">F4Y08_09170</name>
</gene>
<evidence type="ECO:0000256" key="9">
    <source>
        <dbReference type="SAM" id="MobiDB-lite"/>
    </source>
</evidence>
<dbReference type="GO" id="GO:0047982">
    <property type="term" value="F:homocysteine desulfhydrase activity"/>
    <property type="evidence" value="ECO:0007669"/>
    <property type="project" value="UniProtKB-EC"/>
</dbReference>
<dbReference type="GO" id="GO:0003962">
    <property type="term" value="F:cystathionine gamma-synthase activity"/>
    <property type="evidence" value="ECO:0007669"/>
    <property type="project" value="InterPro"/>
</dbReference>
<feature type="compositionally biased region" description="Polar residues" evidence="9">
    <location>
        <begin position="1"/>
        <end position="10"/>
    </location>
</feature>
<comment type="cofactor">
    <cofactor evidence="1 8">
        <name>pyridoxal 5'-phosphate</name>
        <dbReference type="ChEBI" id="CHEBI:597326"/>
    </cofactor>
</comment>
<evidence type="ECO:0000256" key="8">
    <source>
        <dbReference type="RuleBase" id="RU362118"/>
    </source>
</evidence>
<dbReference type="GO" id="GO:0019346">
    <property type="term" value="P:transsulfuration"/>
    <property type="evidence" value="ECO:0007669"/>
    <property type="project" value="InterPro"/>
</dbReference>